<gene>
    <name evidence="2" type="ORF">DES53_103117</name>
</gene>
<feature type="transmembrane region" description="Helical" evidence="1">
    <location>
        <begin position="78"/>
        <end position="100"/>
    </location>
</feature>
<keyword evidence="1" id="KW-0472">Membrane</keyword>
<proteinExistence type="predicted"/>
<name>A0A366HNN4_9BACT</name>
<evidence type="ECO:0000313" key="3">
    <source>
        <dbReference type="Proteomes" id="UP000253426"/>
    </source>
</evidence>
<dbReference type="AlphaFoldDB" id="A0A366HNN4"/>
<feature type="transmembrane region" description="Helical" evidence="1">
    <location>
        <begin position="47"/>
        <end position="66"/>
    </location>
</feature>
<evidence type="ECO:0000313" key="2">
    <source>
        <dbReference type="EMBL" id="RBP45120.1"/>
    </source>
</evidence>
<keyword evidence="1" id="KW-1133">Transmembrane helix</keyword>
<accession>A0A366HNN4</accession>
<feature type="transmembrane region" description="Helical" evidence="1">
    <location>
        <begin position="15"/>
        <end position="41"/>
    </location>
</feature>
<organism evidence="2 3">
    <name type="scientific">Roseimicrobium gellanilyticum</name>
    <dbReference type="NCBI Taxonomy" id="748857"/>
    <lineage>
        <taxon>Bacteria</taxon>
        <taxon>Pseudomonadati</taxon>
        <taxon>Verrucomicrobiota</taxon>
        <taxon>Verrucomicrobiia</taxon>
        <taxon>Verrucomicrobiales</taxon>
        <taxon>Verrucomicrobiaceae</taxon>
        <taxon>Roseimicrobium</taxon>
    </lineage>
</organism>
<keyword evidence="3" id="KW-1185">Reference proteome</keyword>
<reference evidence="2 3" key="1">
    <citation type="submission" date="2018-06" db="EMBL/GenBank/DDBJ databases">
        <title>Genomic Encyclopedia of Type Strains, Phase IV (KMG-IV): sequencing the most valuable type-strain genomes for metagenomic binning, comparative biology and taxonomic classification.</title>
        <authorList>
            <person name="Goeker M."/>
        </authorList>
    </citation>
    <scope>NUCLEOTIDE SEQUENCE [LARGE SCALE GENOMIC DNA]</scope>
    <source>
        <strain evidence="2 3">DSM 25532</strain>
    </source>
</reference>
<comment type="caution">
    <text evidence="2">The sequence shown here is derived from an EMBL/GenBank/DDBJ whole genome shotgun (WGS) entry which is preliminary data.</text>
</comment>
<evidence type="ECO:0000256" key="1">
    <source>
        <dbReference type="SAM" id="Phobius"/>
    </source>
</evidence>
<dbReference type="Proteomes" id="UP000253426">
    <property type="component" value="Unassembled WGS sequence"/>
</dbReference>
<sequence>METGVHPRDPRTRQFLAAAAGIGILLAVHVASFVIALQTFALVSRGHLLWACVLLPLMTLGVAITLKAQGRWHWGQLIFVILAALLFSFLHLLICGILSASV</sequence>
<keyword evidence="1" id="KW-0812">Transmembrane</keyword>
<protein>
    <submittedName>
        <fullName evidence="2">Uncharacterized protein</fullName>
    </submittedName>
</protein>
<dbReference type="EMBL" id="QNRR01000003">
    <property type="protein sequence ID" value="RBP45120.1"/>
    <property type="molecule type" value="Genomic_DNA"/>
</dbReference>